<dbReference type="InterPro" id="IPR056861">
    <property type="entry name" value="HMCN1-like_VWA"/>
</dbReference>
<dbReference type="PANTHER" id="PTHR47763">
    <property type="entry name" value="ALPHA-PROTEIN KINASE VWKA"/>
    <property type="match status" value="1"/>
</dbReference>
<gene>
    <name evidence="5" type="ORF">EV192_106552</name>
</gene>
<dbReference type="SUPFAM" id="SSF53300">
    <property type="entry name" value="vWA-like"/>
    <property type="match status" value="1"/>
</dbReference>
<evidence type="ECO:0000313" key="5">
    <source>
        <dbReference type="EMBL" id="TCO57075.1"/>
    </source>
</evidence>
<sequence>MTAVDIVLCVDVTASMTSIIETVKKGALGFHEQLAEAMAERDMDISRLRVKVLAFRDFSVDRDVIEQTDFLQLPGDKNRLAAFMARLKATGGGDVPESGLEALALAIRSPWSTGDGDLRKIIVMFTDASAHPLGHRKSVRARGYPESVPRSLDGLQDLWQGDDSPMGVGAKRLVLFTPEIGPWDEIADTWDKTVLVPSVAGTGLADVVMDEVIATLVRSM</sequence>
<dbReference type="InterPro" id="IPR036465">
    <property type="entry name" value="vWFA_dom_sf"/>
</dbReference>
<name>A0A4R2JSC2_9PSEU</name>
<evidence type="ECO:0000256" key="2">
    <source>
        <dbReference type="ARBA" id="ARBA00022525"/>
    </source>
</evidence>
<evidence type="ECO:0000256" key="3">
    <source>
        <dbReference type="ARBA" id="ARBA00022729"/>
    </source>
</evidence>
<evidence type="ECO:0000313" key="6">
    <source>
        <dbReference type="Proteomes" id="UP000295680"/>
    </source>
</evidence>
<dbReference type="Proteomes" id="UP000295680">
    <property type="component" value="Unassembled WGS sequence"/>
</dbReference>
<dbReference type="Gene3D" id="3.40.50.410">
    <property type="entry name" value="von Willebrand factor, type A domain"/>
    <property type="match status" value="1"/>
</dbReference>
<accession>A0A4R2JSC2</accession>
<keyword evidence="2" id="KW-0964">Secreted</keyword>
<protein>
    <submittedName>
        <fullName evidence="5">von Willebrand factor type A domain-containing protein</fullName>
    </submittedName>
</protein>
<proteinExistence type="predicted"/>
<dbReference type="CDD" id="cd00198">
    <property type="entry name" value="vWFA"/>
    <property type="match status" value="1"/>
</dbReference>
<dbReference type="OrthoDB" id="9805121at2"/>
<reference evidence="5 6" key="1">
    <citation type="submission" date="2019-03" db="EMBL/GenBank/DDBJ databases">
        <title>Genomic Encyclopedia of Type Strains, Phase IV (KMG-IV): sequencing the most valuable type-strain genomes for metagenomic binning, comparative biology and taxonomic classification.</title>
        <authorList>
            <person name="Goeker M."/>
        </authorList>
    </citation>
    <scope>NUCLEOTIDE SEQUENCE [LARGE SCALE GENOMIC DNA]</scope>
    <source>
        <strain evidence="5 6">DSM 45934</strain>
    </source>
</reference>
<organism evidence="5 6">
    <name type="scientific">Actinocrispum wychmicini</name>
    <dbReference type="NCBI Taxonomy" id="1213861"/>
    <lineage>
        <taxon>Bacteria</taxon>
        <taxon>Bacillati</taxon>
        <taxon>Actinomycetota</taxon>
        <taxon>Actinomycetes</taxon>
        <taxon>Pseudonocardiales</taxon>
        <taxon>Pseudonocardiaceae</taxon>
        <taxon>Actinocrispum</taxon>
    </lineage>
</organism>
<dbReference type="RefSeq" id="WP_132120825.1">
    <property type="nucleotide sequence ID" value="NZ_SLWS01000006.1"/>
</dbReference>
<comment type="caution">
    <text evidence="5">The sequence shown here is derived from an EMBL/GenBank/DDBJ whole genome shotgun (WGS) entry which is preliminary data.</text>
</comment>
<dbReference type="Pfam" id="PF25106">
    <property type="entry name" value="VWA_4"/>
    <property type="match status" value="1"/>
</dbReference>
<dbReference type="InterPro" id="IPR052969">
    <property type="entry name" value="Thr-specific_kinase-like"/>
</dbReference>
<keyword evidence="3" id="KW-0732">Signal</keyword>
<evidence type="ECO:0000256" key="1">
    <source>
        <dbReference type="ARBA" id="ARBA00004613"/>
    </source>
</evidence>
<evidence type="ECO:0000259" key="4">
    <source>
        <dbReference type="Pfam" id="PF25106"/>
    </source>
</evidence>
<dbReference type="PANTHER" id="PTHR47763:SF4">
    <property type="entry name" value="ALPHA-PROTEIN KINASE VWKA"/>
    <property type="match status" value="1"/>
</dbReference>
<dbReference type="EMBL" id="SLWS01000006">
    <property type="protein sequence ID" value="TCO57075.1"/>
    <property type="molecule type" value="Genomic_DNA"/>
</dbReference>
<feature type="domain" description="Hemicentin-1-like von Willebrand factor A" evidence="4">
    <location>
        <begin position="6"/>
        <end position="139"/>
    </location>
</feature>
<comment type="subcellular location">
    <subcellularLocation>
        <location evidence="1">Secreted</location>
    </subcellularLocation>
</comment>
<dbReference type="AlphaFoldDB" id="A0A4R2JSC2"/>
<keyword evidence="6" id="KW-1185">Reference proteome</keyword>